<keyword evidence="9" id="KW-1185">Reference proteome</keyword>
<evidence type="ECO:0000256" key="2">
    <source>
        <dbReference type="ARBA" id="ARBA00012729"/>
    </source>
</evidence>
<dbReference type="EMBL" id="ONZP01000211">
    <property type="protein sequence ID" value="SPJ77943.1"/>
    <property type="molecule type" value="Genomic_DNA"/>
</dbReference>
<proteinExistence type="inferred from homology"/>
<feature type="domain" description="Chitin-binding type-1" evidence="6">
    <location>
        <begin position="588"/>
        <end position="632"/>
    </location>
</feature>
<keyword evidence="3 4" id="KW-0147">Chitin-binding</keyword>
<dbReference type="InterPro" id="IPR001223">
    <property type="entry name" value="Glyco_hydro18_cat"/>
</dbReference>
<dbReference type="SUPFAM" id="SSF51445">
    <property type="entry name" value="(Trans)glycosidases"/>
    <property type="match status" value="1"/>
</dbReference>
<dbReference type="PANTHER" id="PTHR11177">
    <property type="entry name" value="CHITINASE"/>
    <property type="match status" value="1"/>
</dbReference>
<dbReference type="Gene3D" id="3.20.20.80">
    <property type="entry name" value="Glycosidases"/>
    <property type="match status" value="1"/>
</dbReference>
<evidence type="ECO:0000259" key="7">
    <source>
        <dbReference type="PROSITE" id="PS51910"/>
    </source>
</evidence>
<feature type="disulfide bond" evidence="4">
    <location>
        <begin position="110"/>
        <end position="114"/>
    </location>
</feature>
<dbReference type="GO" id="GO:0008061">
    <property type="term" value="F:chitin binding"/>
    <property type="evidence" value="ECO:0007669"/>
    <property type="project" value="UniProtKB-UniRule"/>
</dbReference>
<feature type="disulfide bond" evidence="4">
    <location>
        <begin position="608"/>
        <end position="622"/>
    </location>
</feature>
<dbReference type="InterPro" id="IPR050314">
    <property type="entry name" value="Glycosyl_Hydrlase_18"/>
</dbReference>
<feature type="disulfide bond" evidence="4">
    <location>
        <begin position="136"/>
        <end position="150"/>
    </location>
</feature>
<accession>A0AAE8MBA5</accession>
<dbReference type="CDD" id="cd00035">
    <property type="entry name" value="ChtBD1"/>
    <property type="match status" value="3"/>
</dbReference>
<dbReference type="PROSITE" id="PS51910">
    <property type="entry name" value="GH18_2"/>
    <property type="match status" value="1"/>
</dbReference>
<feature type="domain" description="Chitin-binding type-1" evidence="6">
    <location>
        <begin position="67"/>
        <end position="116"/>
    </location>
</feature>
<feature type="disulfide bond" evidence="4">
    <location>
        <begin position="557"/>
        <end position="571"/>
    </location>
</feature>
<feature type="domain" description="Chitin-binding type-1" evidence="6">
    <location>
        <begin position="537"/>
        <end position="582"/>
    </location>
</feature>
<feature type="chain" id="PRO_5042208563" description="chitinase" evidence="5">
    <location>
        <begin position="25"/>
        <end position="1089"/>
    </location>
</feature>
<name>A0AAE8MBA5_9HYPO</name>
<dbReference type="InterPro" id="IPR017853">
    <property type="entry name" value="GH"/>
</dbReference>
<gene>
    <name evidence="8" type="ORF">FTOL_06360</name>
</gene>
<dbReference type="EC" id="3.2.1.14" evidence="2"/>
<dbReference type="SMART" id="SM00270">
    <property type="entry name" value="ChtBD1"/>
    <property type="match status" value="4"/>
</dbReference>
<dbReference type="CDD" id="cd11618">
    <property type="entry name" value="ChtBD1_1"/>
    <property type="match status" value="1"/>
</dbReference>
<feature type="domain" description="GH18" evidence="7">
    <location>
        <begin position="183"/>
        <end position="543"/>
    </location>
</feature>
<feature type="signal peptide" evidence="5">
    <location>
        <begin position="1"/>
        <end position="24"/>
    </location>
</feature>
<feature type="disulfide bond" evidence="4">
    <location>
        <begin position="131"/>
        <end position="143"/>
    </location>
</feature>
<dbReference type="InterPro" id="IPR029070">
    <property type="entry name" value="Chitinase_insertion_sf"/>
</dbReference>
<evidence type="ECO:0000256" key="3">
    <source>
        <dbReference type="ARBA" id="ARBA00022669"/>
    </source>
</evidence>
<dbReference type="PROSITE" id="PS50941">
    <property type="entry name" value="CHIT_BIND_I_2"/>
    <property type="match status" value="4"/>
</dbReference>
<dbReference type="InterPro" id="IPR001002">
    <property type="entry name" value="Chitin-bd_1"/>
</dbReference>
<evidence type="ECO:0000259" key="6">
    <source>
        <dbReference type="PROSITE" id="PS50941"/>
    </source>
</evidence>
<dbReference type="GO" id="GO:0008843">
    <property type="term" value="F:endochitinase activity"/>
    <property type="evidence" value="ECO:0007669"/>
    <property type="project" value="UniProtKB-EC"/>
</dbReference>
<dbReference type="SUPFAM" id="SSF54556">
    <property type="entry name" value="Chitinase insertion domain"/>
    <property type="match status" value="1"/>
</dbReference>
<comment type="similarity">
    <text evidence="1">Belongs to the glycosyl hydrolase 18 family. Chitinase class V subfamily.</text>
</comment>
<dbReference type="Proteomes" id="UP001187734">
    <property type="component" value="Unassembled WGS sequence"/>
</dbReference>
<dbReference type="Gene3D" id="3.10.50.10">
    <property type="match status" value="1"/>
</dbReference>
<feature type="domain" description="Chitin-binding type-1" evidence="6">
    <location>
        <begin position="117"/>
        <end position="168"/>
    </location>
</feature>
<comment type="caution">
    <text evidence="4">Lacks conserved residue(s) required for the propagation of feature annotation.</text>
</comment>
<organism evidence="8 9">
    <name type="scientific">Fusarium torulosum</name>
    <dbReference type="NCBI Taxonomy" id="33205"/>
    <lineage>
        <taxon>Eukaryota</taxon>
        <taxon>Fungi</taxon>
        <taxon>Dikarya</taxon>
        <taxon>Ascomycota</taxon>
        <taxon>Pezizomycotina</taxon>
        <taxon>Sordariomycetes</taxon>
        <taxon>Hypocreomycetidae</taxon>
        <taxon>Hypocreales</taxon>
        <taxon>Nectriaceae</taxon>
        <taxon>Fusarium</taxon>
    </lineage>
</organism>
<evidence type="ECO:0000313" key="9">
    <source>
        <dbReference type="Proteomes" id="UP001187734"/>
    </source>
</evidence>
<dbReference type="SUPFAM" id="SSF57016">
    <property type="entry name" value="Plant lectins/antimicrobial peptides"/>
    <property type="match status" value="4"/>
</dbReference>
<dbReference type="InterPro" id="IPR036861">
    <property type="entry name" value="Endochitinase-like_sf"/>
</dbReference>
<keyword evidence="4" id="KW-1015">Disulfide bond</keyword>
<keyword evidence="5" id="KW-0732">Signal</keyword>
<reference evidence="8" key="1">
    <citation type="submission" date="2018-03" db="EMBL/GenBank/DDBJ databases">
        <authorList>
            <person name="Guldener U."/>
        </authorList>
    </citation>
    <scope>NUCLEOTIDE SEQUENCE</scope>
</reference>
<evidence type="ECO:0000256" key="5">
    <source>
        <dbReference type="SAM" id="SignalP"/>
    </source>
</evidence>
<protein>
    <recommendedName>
        <fullName evidence="2">chitinase</fullName>
        <ecNumber evidence="2">3.2.1.14</ecNumber>
    </recommendedName>
</protein>
<dbReference type="AlphaFoldDB" id="A0AAE8MBA5"/>
<dbReference type="Gene3D" id="3.30.60.10">
    <property type="entry name" value="Endochitinase-like"/>
    <property type="match status" value="4"/>
</dbReference>
<feature type="disulfide bond" evidence="4">
    <location>
        <begin position="92"/>
        <end position="106"/>
    </location>
</feature>
<evidence type="ECO:0000256" key="1">
    <source>
        <dbReference type="ARBA" id="ARBA00008682"/>
    </source>
</evidence>
<dbReference type="SMART" id="SM00636">
    <property type="entry name" value="Glyco_18"/>
    <property type="match status" value="1"/>
</dbReference>
<comment type="caution">
    <text evidence="8">The sequence shown here is derived from an EMBL/GenBank/DDBJ whole genome shotgun (WGS) entry which is preliminary data.</text>
</comment>
<evidence type="ECO:0000256" key="4">
    <source>
        <dbReference type="PROSITE-ProRule" id="PRU00261"/>
    </source>
</evidence>
<dbReference type="InterPro" id="IPR011583">
    <property type="entry name" value="Chitinase_II/V-like_cat"/>
</dbReference>
<evidence type="ECO:0000313" key="8">
    <source>
        <dbReference type="EMBL" id="SPJ77943.1"/>
    </source>
</evidence>
<feature type="disulfide bond" evidence="4">
    <location>
        <begin position="626"/>
        <end position="630"/>
    </location>
</feature>
<sequence length="1089" mass="118798">MVALSLQALVQCGLLASLVSSSITHQNPVHNDHEALDKWQTLRASENDTTNSTDKISGRGYSAVSTTQLFGRAEPGEGALLCPTGECADKSCCSKDGICGYGEELCGKGCKSNCDATAMCGELSEGGNLACGLDLCCSSGGWCGTTEVHCIGPNKFSPCQQGYGNCEIIRPKTCGEGSGTSDQRMIGYYQASNVRDRACNRVYPKDIKTDAYTHLYWAFASIDPSSFNVKLWNSQDEDNVKEFTKLKGKGRNLQTWVAVGGYDFSNDGDTHTTWSDLCADAGNRKAFIQSAAAFMDKYGFQGIDLDWEYPVEPKRGGSKHDTANFVLLLKEMRAAYGTKYGISLTIAPDYWYLRYFDVKGLEPYVDHFGFMAYDLHGFWDSDVKTLAPVVRGQADIREIYNNTIPLAYPGVDFSKIVFGVAWYGRGYTLADPSCNTLGCNFAGPSKPAKCTNSAGVMSLSEVQDMIKDGATSRLLKSSAMKELVFDDQWIGYDDEETVEMKRKFANNYCFGGLMAWSVDFEPGTGNTGDSEPAKSTDGRCGPNFKGTTCTGTSFGECCSEGGWCGSTDGHCGTGCISGKCKEGGKSTNGRCGAGFRNATCPGTSYGPCCSAGGWCGSSETHCGEGCQGRCDGNDDVNVDLPNKGVDNDQDADTICGYDFDSKDIDVVRKSWKDSGAAAWWKDFIWETGAEDWSNKFFEEVMAGGKQGGSTYDCTDFTLGNCPGPEGKECVTYHPPEAFYMHIQMGNLFDAFEKLWMSTVEQAVEQLSSGIKKIVADYGTPPEEENTNLLNMLVGILTSLAGFGVLNPAIAGSTTALAGIFASMSSGMSWEDKVSPDTLNDKLESAYGEMFKKVMKTSQDFVEHLFRGELPGQWSGGGVAMVTTQWVYLFFNDANWLSKEITNPAVKDFIAKVHKKWDEFAVLKAMKSGNKADYFLMVSDEDTQCAKSSGHVGTVAHLVDMSEDICKNKMEGCLWHDNRCLCFGSRQNSVPSVSTMVYSFSGDDLKKFQGYVLDYEAALKNNYDCVKYIIDNQRACYTAFGDKPDGCTIQDTDVPDHNDLDANNPLQYTKCWFNLPPLMGHNFACGWTES</sequence>
<dbReference type="GO" id="GO:0005975">
    <property type="term" value="P:carbohydrate metabolic process"/>
    <property type="evidence" value="ECO:0007669"/>
    <property type="project" value="InterPro"/>
</dbReference>
<dbReference type="PANTHER" id="PTHR11177:SF333">
    <property type="entry name" value="CHITINASE"/>
    <property type="match status" value="1"/>
</dbReference>
<dbReference type="Pfam" id="PF00704">
    <property type="entry name" value="Glyco_hydro_18"/>
    <property type="match status" value="1"/>
</dbReference>